<feature type="compositionally biased region" description="Low complexity" evidence="1">
    <location>
        <begin position="7"/>
        <end position="26"/>
    </location>
</feature>
<keyword evidence="2" id="KW-0812">Transmembrane</keyword>
<evidence type="ECO:0000256" key="1">
    <source>
        <dbReference type="SAM" id="MobiDB-lite"/>
    </source>
</evidence>
<feature type="compositionally biased region" description="Polar residues" evidence="1">
    <location>
        <begin position="337"/>
        <end position="354"/>
    </location>
</feature>
<feature type="transmembrane region" description="Helical" evidence="2">
    <location>
        <begin position="392"/>
        <end position="409"/>
    </location>
</feature>
<dbReference type="AlphaFoldDB" id="A0A1L9RS01"/>
<evidence type="ECO:0000256" key="2">
    <source>
        <dbReference type="SAM" id="Phobius"/>
    </source>
</evidence>
<dbReference type="STRING" id="1073089.A0A1L9RS01"/>
<protein>
    <recommendedName>
        <fullName evidence="5">Peroxin 26</fullName>
    </recommendedName>
</protein>
<keyword evidence="2" id="KW-0472">Membrane</keyword>
<dbReference type="Proteomes" id="UP000184383">
    <property type="component" value="Unassembled WGS sequence"/>
</dbReference>
<feature type="region of interest" description="Disordered" evidence="1">
    <location>
        <begin position="299"/>
        <end position="367"/>
    </location>
</feature>
<dbReference type="OrthoDB" id="3981028at2759"/>
<organism evidence="3 4">
    <name type="scientific">Aspergillus wentii DTO 134E9</name>
    <dbReference type="NCBI Taxonomy" id="1073089"/>
    <lineage>
        <taxon>Eukaryota</taxon>
        <taxon>Fungi</taxon>
        <taxon>Dikarya</taxon>
        <taxon>Ascomycota</taxon>
        <taxon>Pezizomycotina</taxon>
        <taxon>Eurotiomycetes</taxon>
        <taxon>Eurotiomycetidae</taxon>
        <taxon>Eurotiales</taxon>
        <taxon>Aspergillaceae</taxon>
        <taxon>Aspergillus</taxon>
        <taxon>Aspergillus subgen. Cremei</taxon>
    </lineage>
</organism>
<reference evidence="4" key="1">
    <citation type="journal article" date="2017" name="Genome Biol.">
        <title>Comparative genomics reveals high biological diversity and specific adaptations in the industrially and medically important fungal genus Aspergillus.</title>
        <authorList>
            <person name="de Vries R.P."/>
            <person name="Riley R."/>
            <person name="Wiebenga A."/>
            <person name="Aguilar-Osorio G."/>
            <person name="Amillis S."/>
            <person name="Uchima C.A."/>
            <person name="Anderluh G."/>
            <person name="Asadollahi M."/>
            <person name="Askin M."/>
            <person name="Barry K."/>
            <person name="Battaglia E."/>
            <person name="Bayram O."/>
            <person name="Benocci T."/>
            <person name="Braus-Stromeyer S.A."/>
            <person name="Caldana C."/>
            <person name="Canovas D."/>
            <person name="Cerqueira G.C."/>
            <person name="Chen F."/>
            <person name="Chen W."/>
            <person name="Choi C."/>
            <person name="Clum A."/>
            <person name="Dos Santos R.A."/>
            <person name="Damasio A.R."/>
            <person name="Diallinas G."/>
            <person name="Emri T."/>
            <person name="Fekete E."/>
            <person name="Flipphi M."/>
            <person name="Freyberg S."/>
            <person name="Gallo A."/>
            <person name="Gournas C."/>
            <person name="Habgood R."/>
            <person name="Hainaut M."/>
            <person name="Harispe M.L."/>
            <person name="Henrissat B."/>
            <person name="Hilden K.S."/>
            <person name="Hope R."/>
            <person name="Hossain A."/>
            <person name="Karabika E."/>
            <person name="Karaffa L."/>
            <person name="Karanyi Z."/>
            <person name="Krasevec N."/>
            <person name="Kuo A."/>
            <person name="Kusch H."/>
            <person name="LaButti K."/>
            <person name="Lagendijk E.L."/>
            <person name="Lapidus A."/>
            <person name="Levasseur A."/>
            <person name="Lindquist E."/>
            <person name="Lipzen A."/>
            <person name="Logrieco A.F."/>
            <person name="MacCabe A."/>
            <person name="Maekelae M.R."/>
            <person name="Malavazi I."/>
            <person name="Melin P."/>
            <person name="Meyer V."/>
            <person name="Mielnichuk N."/>
            <person name="Miskei M."/>
            <person name="Molnar A.P."/>
            <person name="Mule G."/>
            <person name="Ngan C.Y."/>
            <person name="Orejas M."/>
            <person name="Orosz E."/>
            <person name="Ouedraogo J.P."/>
            <person name="Overkamp K.M."/>
            <person name="Park H.-S."/>
            <person name="Perrone G."/>
            <person name="Piumi F."/>
            <person name="Punt P.J."/>
            <person name="Ram A.F."/>
            <person name="Ramon A."/>
            <person name="Rauscher S."/>
            <person name="Record E."/>
            <person name="Riano-Pachon D.M."/>
            <person name="Robert V."/>
            <person name="Roehrig J."/>
            <person name="Ruller R."/>
            <person name="Salamov A."/>
            <person name="Salih N.S."/>
            <person name="Samson R.A."/>
            <person name="Sandor E."/>
            <person name="Sanguinetti M."/>
            <person name="Schuetze T."/>
            <person name="Sepcic K."/>
            <person name="Shelest E."/>
            <person name="Sherlock G."/>
            <person name="Sophianopoulou V."/>
            <person name="Squina F.M."/>
            <person name="Sun H."/>
            <person name="Susca A."/>
            <person name="Todd R.B."/>
            <person name="Tsang A."/>
            <person name="Unkles S.E."/>
            <person name="van de Wiele N."/>
            <person name="van Rossen-Uffink D."/>
            <person name="Oliveira J.V."/>
            <person name="Vesth T.C."/>
            <person name="Visser J."/>
            <person name="Yu J.-H."/>
            <person name="Zhou M."/>
            <person name="Andersen M.R."/>
            <person name="Archer D.B."/>
            <person name="Baker S.E."/>
            <person name="Benoit I."/>
            <person name="Brakhage A.A."/>
            <person name="Braus G.H."/>
            <person name="Fischer R."/>
            <person name="Frisvad J.C."/>
            <person name="Goldman G.H."/>
            <person name="Houbraken J."/>
            <person name="Oakley B."/>
            <person name="Pocsi I."/>
            <person name="Scazzocchio C."/>
            <person name="Seiboth B."/>
            <person name="vanKuyk P.A."/>
            <person name="Wortman J."/>
            <person name="Dyer P.S."/>
            <person name="Grigoriev I.V."/>
        </authorList>
    </citation>
    <scope>NUCLEOTIDE SEQUENCE [LARGE SCALE GENOMIC DNA]</scope>
    <source>
        <strain evidence="4">DTO 134E9</strain>
    </source>
</reference>
<name>A0A1L9RS01_ASPWE</name>
<dbReference type="VEuPathDB" id="FungiDB:ASPWEDRAFT_67826"/>
<proteinExistence type="predicted"/>
<keyword evidence="4" id="KW-1185">Reference proteome</keyword>
<dbReference type="EMBL" id="KV878211">
    <property type="protein sequence ID" value="OJJ37628.1"/>
    <property type="molecule type" value="Genomic_DNA"/>
</dbReference>
<evidence type="ECO:0000313" key="4">
    <source>
        <dbReference type="Proteomes" id="UP000184383"/>
    </source>
</evidence>
<gene>
    <name evidence="3" type="ORF">ASPWEDRAFT_67826</name>
</gene>
<keyword evidence="2" id="KW-1133">Transmembrane helix</keyword>
<sequence>MADDGAQLSASQSQLSSSTSSLSPSKLCSKTYKKASNLFLTRRLQESLAALEPAITAAQGHDEQYTNGDNSAPPIATAPGTWRIKIWNLYITLLSAIVDLGPEEGKQIFGQKEWKGISSQVREGGIWETIVRIGYKGLEGSVDAEVVYNLSRGTLLLNHSPSQALNQQRLETYLSSYGQPNLDIAEHLQNSPSGTRRARPNGGTDTPKDLAARVRIIELFTLHVLPRNEEWEYAQEFINLSEVLDEERKDVFLQTLESIKEEKAQGELRAAAIQQEKDAELERQAREDERLRTEEAAAAERLENGHKRSKSEVEKSRPNGISKGKGTKSAEKPSGKAGTSSSRTAFSPPSGSSKNVKKPEKPDARARQGRALVNVMRNLMQYLRQTVAGNPLSFARTLLFMLGIIMALSRQDVRKRIQRVTSAGWQKVKGTIGMGVKVSYI</sequence>
<accession>A0A1L9RS01</accession>
<feature type="region of interest" description="Disordered" evidence="1">
    <location>
        <begin position="188"/>
        <end position="208"/>
    </location>
</feature>
<evidence type="ECO:0008006" key="5">
    <source>
        <dbReference type="Google" id="ProtNLM"/>
    </source>
</evidence>
<feature type="region of interest" description="Disordered" evidence="1">
    <location>
        <begin position="1"/>
        <end position="26"/>
    </location>
</feature>
<feature type="compositionally biased region" description="Basic and acidic residues" evidence="1">
    <location>
        <begin position="357"/>
        <end position="366"/>
    </location>
</feature>
<dbReference type="RefSeq" id="XP_040691304.1">
    <property type="nucleotide sequence ID" value="XM_040838931.1"/>
</dbReference>
<feature type="compositionally biased region" description="Basic and acidic residues" evidence="1">
    <location>
        <begin position="299"/>
        <end position="317"/>
    </location>
</feature>
<dbReference type="GeneID" id="63754779"/>
<evidence type="ECO:0000313" key="3">
    <source>
        <dbReference type="EMBL" id="OJJ37628.1"/>
    </source>
</evidence>